<comment type="caution">
    <text evidence="4">The sequence shown here is derived from an EMBL/GenBank/DDBJ whole genome shotgun (WGS) entry which is preliminary data.</text>
</comment>
<dbReference type="Gene3D" id="1.25.40.280">
    <property type="entry name" value="alix/aip1 like domains"/>
    <property type="match status" value="1"/>
</dbReference>
<dbReference type="SMART" id="SM01041">
    <property type="entry name" value="BRO1"/>
    <property type="match status" value="1"/>
</dbReference>
<dbReference type="PANTHER" id="PTHR23030">
    <property type="entry name" value="PCD6 INTERACTING PROTEIN-RELATED"/>
    <property type="match status" value="1"/>
</dbReference>
<evidence type="ECO:0000256" key="1">
    <source>
        <dbReference type="ARBA" id="ARBA00038154"/>
    </source>
</evidence>
<gene>
    <name evidence="4" type="primary">RIM20</name>
    <name evidence="4" type="ORF">H2204_010391</name>
</gene>
<dbReference type="AlphaFoldDB" id="A0AA38XWB9"/>
<feature type="compositionally biased region" description="Low complexity" evidence="2">
    <location>
        <begin position="801"/>
        <end position="813"/>
    </location>
</feature>
<protein>
    <submittedName>
        <fullName evidence="4">PH-response regulator protein palA/rim20</fullName>
    </submittedName>
</protein>
<keyword evidence="5" id="KW-1185">Reference proteome</keyword>
<dbReference type="InterPro" id="IPR038499">
    <property type="entry name" value="BRO1_sf"/>
</dbReference>
<dbReference type="InterPro" id="IPR025304">
    <property type="entry name" value="ALIX_V_dom"/>
</dbReference>
<dbReference type="PROSITE" id="PS51180">
    <property type="entry name" value="BRO1"/>
    <property type="match status" value="1"/>
</dbReference>
<dbReference type="GO" id="GO:0005768">
    <property type="term" value="C:endosome"/>
    <property type="evidence" value="ECO:0007669"/>
    <property type="project" value="TreeGrafter"/>
</dbReference>
<dbReference type="CDD" id="cd09241">
    <property type="entry name" value="BRO1_ScRim20-like"/>
    <property type="match status" value="1"/>
</dbReference>
<dbReference type="Pfam" id="PF03097">
    <property type="entry name" value="BRO1"/>
    <property type="match status" value="1"/>
</dbReference>
<dbReference type="Gene3D" id="1.20.140.50">
    <property type="entry name" value="alix/aip1 like domains"/>
    <property type="match status" value="1"/>
</dbReference>
<comment type="similarity">
    <text evidence="1">Belongs to the palA/RIM20 family.</text>
</comment>
<name>A0AA38XWB9_9EURO</name>
<dbReference type="Proteomes" id="UP001172681">
    <property type="component" value="Unassembled WGS sequence"/>
</dbReference>
<reference evidence="4" key="1">
    <citation type="submission" date="2022-10" db="EMBL/GenBank/DDBJ databases">
        <title>Culturing micro-colonial fungi from biological soil crusts in the Mojave desert and describing Neophaeococcomyces mojavensis, and introducing the new genera and species Taxawa tesnikishii.</title>
        <authorList>
            <person name="Kurbessoian T."/>
            <person name="Stajich J.E."/>
        </authorList>
    </citation>
    <scope>NUCLEOTIDE SEQUENCE</scope>
    <source>
        <strain evidence="4">TK_35</strain>
    </source>
</reference>
<evidence type="ECO:0000259" key="3">
    <source>
        <dbReference type="PROSITE" id="PS51180"/>
    </source>
</evidence>
<evidence type="ECO:0000313" key="5">
    <source>
        <dbReference type="Proteomes" id="UP001172681"/>
    </source>
</evidence>
<organism evidence="4 5">
    <name type="scientific">Knufia peltigerae</name>
    <dbReference type="NCBI Taxonomy" id="1002370"/>
    <lineage>
        <taxon>Eukaryota</taxon>
        <taxon>Fungi</taxon>
        <taxon>Dikarya</taxon>
        <taxon>Ascomycota</taxon>
        <taxon>Pezizomycotina</taxon>
        <taxon>Eurotiomycetes</taxon>
        <taxon>Chaetothyriomycetidae</taxon>
        <taxon>Chaetothyriales</taxon>
        <taxon>Trichomeriaceae</taxon>
        <taxon>Knufia</taxon>
    </lineage>
</organism>
<feature type="region of interest" description="Disordered" evidence="2">
    <location>
        <begin position="744"/>
        <end position="813"/>
    </location>
</feature>
<dbReference type="PANTHER" id="PTHR23030:SF39">
    <property type="entry name" value="PROGRAMMED CELL DEATH 6-INTERACTING PROTEIN"/>
    <property type="match status" value="1"/>
</dbReference>
<evidence type="ECO:0000313" key="4">
    <source>
        <dbReference type="EMBL" id="KAJ9625418.1"/>
    </source>
</evidence>
<dbReference type="EMBL" id="JAPDRN010000087">
    <property type="protein sequence ID" value="KAJ9625418.1"/>
    <property type="molecule type" value="Genomic_DNA"/>
</dbReference>
<dbReference type="Pfam" id="PF13949">
    <property type="entry name" value="ALIX_LYPXL_bnd"/>
    <property type="match status" value="1"/>
</dbReference>
<dbReference type="InterPro" id="IPR004328">
    <property type="entry name" value="BRO1_dom"/>
</dbReference>
<proteinExistence type="inferred from homology"/>
<evidence type="ECO:0000256" key="2">
    <source>
        <dbReference type="SAM" id="MobiDB-lite"/>
    </source>
</evidence>
<accession>A0AA38XWB9</accession>
<sequence>MASNVLEIPFRRTHSVDLSSAIKQYISSKYDQSPGMFTDDLREIDFLRSDAISVQEPHTSGIRRLTVYAAQLRYLGGKFPIDIGVDFPWYPAIGYDRDKPLLQNNIRFELANVLFNLAALYSQLSTHTNWTTVDGLKQAAEYGISAAGVFAFMRTEIIPEMRSSPPEDMDDVTLDSLQNLCLAQAQECFWQITVKKNMSDGTVAKLAAKVSDYYIAAADASRQSRAVSSEWIHHMQAKHHHFAAAAQYRQSRYCLQNKQYGEEIARLKDSINCVNEGLQEARWVNATVVGDLNGLKTRVQEDLKRAEKDNDVIYLQAVTPKSELRLLDRTNMVAPKTPAEVTNGISLLGQGQPFGKPLFEKLVPYAVHQAASIYEDRRDRLVNQSIIADLEAMTARVREVLQSLDLPGSLQALEKPLGIPGSLVSKAEELRQQDALYRIKRSIEDTTKLKTNDLSIYQEGVSLLDAEKAEDDRARSRYGTDRWNRPPSEVALAKLYQSSKDLQTYLNSAASSDNLVQAKFRENEHILKVLSGTNRDLERFVPSSRQVEMTPTIDQAASRLRTCLNEVSRLETRRKNRVIALREKAQADDVGPALLAEAARLEREFPMQKIDPGQFEGLFDRRLQTYDSDRDILVAEQEEQDQIVARLREANKTFVEARRGDTSTRDRQKALQALDTGYAKYKELISNLETGRKFYNDLAGHVTRFRENCKAQVNERRVEASQMEAELAGQDMGRLNLEETRRELAGPKTRSRAQVANPQPQPHGQGQGHERGPTGGPAGQQQDGIPAPVPTRNHHPPPPSVEAGVMPSAAAAAAAPVPVNVAGGSIGGGGVWTPDMGIRFGGAPANQPGQAGYPVPRRA</sequence>
<feature type="domain" description="BRO1" evidence="3">
    <location>
        <begin position="4"/>
        <end position="397"/>
    </location>
</feature>
<dbReference type="Gene3D" id="1.20.120.560">
    <property type="entry name" value="alix/aip1 in complex with the ypdl late domain"/>
    <property type="match status" value="1"/>
</dbReference>